<feature type="non-terminal residue" evidence="1">
    <location>
        <position position="1"/>
    </location>
</feature>
<dbReference type="AlphaFoldDB" id="A0A813D6B2"/>
<evidence type="ECO:0000313" key="1">
    <source>
        <dbReference type="EMBL" id="CAE8583904.1"/>
    </source>
</evidence>
<accession>A0A813D6B2</accession>
<proteinExistence type="predicted"/>
<reference evidence="1" key="1">
    <citation type="submission" date="2021-02" db="EMBL/GenBank/DDBJ databases">
        <authorList>
            <person name="Dougan E. K."/>
            <person name="Rhodes N."/>
            <person name="Thang M."/>
            <person name="Chan C."/>
        </authorList>
    </citation>
    <scope>NUCLEOTIDE SEQUENCE</scope>
</reference>
<gene>
    <name evidence="1" type="ORF">PGLA1383_LOCUS2849</name>
</gene>
<comment type="caution">
    <text evidence="1">The sequence shown here is derived from an EMBL/GenBank/DDBJ whole genome shotgun (WGS) entry which is preliminary data.</text>
</comment>
<evidence type="ECO:0000313" key="2">
    <source>
        <dbReference type="Proteomes" id="UP000654075"/>
    </source>
</evidence>
<dbReference type="Proteomes" id="UP000654075">
    <property type="component" value="Unassembled WGS sequence"/>
</dbReference>
<organism evidence="1 2">
    <name type="scientific">Polarella glacialis</name>
    <name type="common">Dinoflagellate</name>
    <dbReference type="NCBI Taxonomy" id="89957"/>
    <lineage>
        <taxon>Eukaryota</taxon>
        <taxon>Sar</taxon>
        <taxon>Alveolata</taxon>
        <taxon>Dinophyceae</taxon>
        <taxon>Suessiales</taxon>
        <taxon>Suessiaceae</taxon>
        <taxon>Polarella</taxon>
    </lineage>
</organism>
<name>A0A813D6B2_POLGL</name>
<keyword evidence="2" id="KW-1185">Reference proteome</keyword>
<protein>
    <submittedName>
        <fullName evidence="1">Uncharacterized protein</fullName>
    </submittedName>
</protein>
<sequence>MAFVHHVRDFSRFERIPRRPLRIPLPLPPPKLGLSIPVFDTAADKSRSDGEALESSESSDSWDCATLEDFPMPSFGGGCVGIADSLRFGVGSSGLDLTPSSGESSLQSKGSLHEQVSFERLELGSGNSGSGGGAERLEVFRRKGFDLSSGSAVSNRRLELQRSSRLIEAVAEVEDDSDEDFECTPPRLSAGSVELDLSALVRDIAWLDNSSDSSEPALTLQERGYRLTSCLEGSEDDLHKLSSENPQEAAASGDGVKLFSMEIRALPAASYEPSTFSVGAGIATPRLRQVSVASLPPRVPLLQLPPAIPQAKAEPGASQTPRTKLSRLSPVTFYLEGRPEQLFGRVRSVASDGTYTVDLVSGARMAGLDMVSTCSEAELQKAERSRRQMSTDAGCGFFPAARLPENARPAPLNAWECLGQLWIHTRSSRTPRRVNSLPALLSARVADAPS</sequence>
<dbReference type="EMBL" id="CAJNNV010000933">
    <property type="protein sequence ID" value="CAE8583904.1"/>
    <property type="molecule type" value="Genomic_DNA"/>
</dbReference>